<dbReference type="GO" id="GO:0005829">
    <property type="term" value="C:cytosol"/>
    <property type="evidence" value="ECO:0007669"/>
    <property type="project" value="TreeGrafter"/>
</dbReference>
<dbReference type="EMBL" id="LVYD01000058">
    <property type="protein sequence ID" value="OQP61064.1"/>
    <property type="molecule type" value="Genomic_DNA"/>
</dbReference>
<organism evidence="2 3">
    <name type="scientific">Niastella vici</name>
    <dbReference type="NCBI Taxonomy" id="1703345"/>
    <lineage>
        <taxon>Bacteria</taxon>
        <taxon>Pseudomonadati</taxon>
        <taxon>Bacteroidota</taxon>
        <taxon>Chitinophagia</taxon>
        <taxon>Chitinophagales</taxon>
        <taxon>Chitinophagaceae</taxon>
        <taxon>Niastella</taxon>
    </lineage>
</organism>
<dbReference type="PANTHER" id="PTHR21197:SF0">
    <property type="entry name" value="UDP-GALACTOPYRANOSE MUTASE"/>
    <property type="match status" value="1"/>
</dbReference>
<protein>
    <recommendedName>
        <fullName evidence="1">Amine oxidase domain-containing protein</fullName>
    </recommendedName>
</protein>
<reference evidence="2 3" key="1">
    <citation type="submission" date="2016-03" db="EMBL/GenBank/DDBJ databases">
        <title>Niastella vici sp. nov., isolated from farmland soil.</title>
        <authorList>
            <person name="Chen L."/>
            <person name="Wang D."/>
            <person name="Yang S."/>
            <person name="Wang G."/>
        </authorList>
    </citation>
    <scope>NUCLEOTIDE SEQUENCE [LARGE SCALE GENOMIC DNA]</scope>
    <source>
        <strain evidence="2 3">DJ57</strain>
    </source>
</reference>
<dbReference type="NCBIfam" id="NF005548">
    <property type="entry name" value="PRK07208.1-4"/>
    <property type="match status" value="1"/>
</dbReference>
<accession>A0A1V9FRT6</accession>
<dbReference type="GO" id="GO:0016491">
    <property type="term" value="F:oxidoreductase activity"/>
    <property type="evidence" value="ECO:0007669"/>
    <property type="project" value="InterPro"/>
</dbReference>
<evidence type="ECO:0000313" key="3">
    <source>
        <dbReference type="Proteomes" id="UP000192796"/>
    </source>
</evidence>
<sequence length="460" mass="52742">MTAAYSLVKKNVSVDIYEASSDIGGLARTLSLWNQKVDIGPHRFFSNDKRVNALWLEVIGSDYEMVNRLTRIHYKNDFYSYPLSIFNVLRNLGIGETTRCLLSYLAEQFRPTKQDGSFEAWVQRRFGKRLFEIFFKTYTEKLWGIKCTELDADFAAQRIKKLSLYEAIKNAALQGKGNKHKTLVDQFAYPLDGTGVVYERMARFIKESGNNIYLNTPVYRVTTSNGAVNGIELKDGTGRQYDHVISSMPYTLMVGRLPEAPVEIKSLAQKLKYRNTVIVYLLVNAVDIFPDNWIYIHSSDLKMGRITNFRNWVPDLYGDKKKTILAIEYWCNDDDEIWKSTDSSFIQLASTEILKTQLLKQGMLESGYVHRIPRSYPVYSKGYKEILKPIEEYLSSIQNLSAIGRYGAFKYNNQDHSILMGLLAAENIADGAGHKLSEINTDYETYQESYIITKSGLLKQ</sequence>
<dbReference type="GO" id="GO:0050660">
    <property type="term" value="F:flavin adenine dinucleotide binding"/>
    <property type="evidence" value="ECO:0007669"/>
    <property type="project" value="TreeGrafter"/>
</dbReference>
<dbReference type="Proteomes" id="UP000192796">
    <property type="component" value="Unassembled WGS sequence"/>
</dbReference>
<dbReference type="Gene3D" id="3.50.50.60">
    <property type="entry name" value="FAD/NAD(P)-binding domain"/>
    <property type="match status" value="1"/>
</dbReference>
<dbReference type="Pfam" id="PF01593">
    <property type="entry name" value="Amino_oxidase"/>
    <property type="match status" value="1"/>
</dbReference>
<dbReference type="InterPro" id="IPR002937">
    <property type="entry name" value="Amino_oxidase"/>
</dbReference>
<evidence type="ECO:0000313" key="2">
    <source>
        <dbReference type="EMBL" id="OQP61064.1"/>
    </source>
</evidence>
<feature type="domain" description="Amine oxidase" evidence="1">
    <location>
        <begin position="1"/>
        <end position="334"/>
    </location>
</feature>
<dbReference type="GO" id="GO:0008767">
    <property type="term" value="F:UDP-galactopyranose mutase activity"/>
    <property type="evidence" value="ECO:0007669"/>
    <property type="project" value="TreeGrafter"/>
</dbReference>
<comment type="caution">
    <text evidence="2">The sequence shown here is derived from an EMBL/GenBank/DDBJ whole genome shotgun (WGS) entry which is preliminary data.</text>
</comment>
<gene>
    <name evidence="2" type="ORF">A3860_04930</name>
</gene>
<dbReference type="SUPFAM" id="SSF51905">
    <property type="entry name" value="FAD/NAD(P)-binding domain"/>
    <property type="match status" value="1"/>
</dbReference>
<dbReference type="PANTHER" id="PTHR21197">
    <property type="entry name" value="UDP-GALACTOPYRANOSE MUTASE"/>
    <property type="match status" value="1"/>
</dbReference>
<dbReference type="AlphaFoldDB" id="A0A1V9FRT6"/>
<name>A0A1V9FRT6_9BACT</name>
<dbReference type="STRING" id="1703345.A3860_04930"/>
<keyword evidence="3" id="KW-1185">Reference proteome</keyword>
<proteinExistence type="predicted"/>
<dbReference type="InterPro" id="IPR036188">
    <property type="entry name" value="FAD/NAD-bd_sf"/>
</dbReference>
<evidence type="ECO:0000259" key="1">
    <source>
        <dbReference type="Pfam" id="PF01593"/>
    </source>
</evidence>